<feature type="transmembrane region" description="Helical" evidence="17">
    <location>
        <begin position="268"/>
        <end position="286"/>
    </location>
</feature>
<keyword evidence="12 17" id="KW-0520">NAD</keyword>
<accession>A0A4D6X0X7</accession>
<geneLocation type="mitochondrion" evidence="20"/>
<feature type="transmembrane region" description="Helical" evidence="17">
    <location>
        <begin position="373"/>
        <end position="397"/>
    </location>
</feature>
<sequence>MMKVIFFVMFLTPLLFNMWLMMYSIMLLSFVFIYLFMKYNYFFMISGLFSVDLISHSLIGLTGWVIFLMILSSYKMNYSNSRMSEFLFILMFLYLSLIFAFSLDNLFLFYISFEMSIIPTLFLIFGWGYQPERLFAGYYLLFYTLFGSFPLLISLFYIFDCSFTLNFVLISLDFNFWLYLSLIFAFLVKMPMFFVHFWLPSAHVEAPISGSMILAAILLKLGGYGLYRVFSFGYSYFSFFNYYFMSIALFSSVVVGMMCLFQVDMKSLIAYSSVAHMSLVILGIFSCNYHGFLGSFVMIIGHAFCSSALFCLANILYERTHSRSLFINKGVMSFFPSLSSFWFFMSINNMSSPPTLNLIGEIFIINGLIAWDYLIYFLLMLSSFFACCYSIYMYSLVNHGSFYKGFLSLSLIYSREYLLIIFHLLPLNLLIVNFDFFTLFL</sequence>
<dbReference type="Pfam" id="PF00361">
    <property type="entry name" value="Proton_antipo_M"/>
    <property type="match status" value="1"/>
</dbReference>
<evidence type="ECO:0000256" key="3">
    <source>
        <dbReference type="ARBA" id="ARBA00009025"/>
    </source>
</evidence>
<keyword evidence="9" id="KW-1278">Translocase</keyword>
<dbReference type="PANTHER" id="PTHR43507:SF20">
    <property type="entry name" value="NADH-UBIQUINONE OXIDOREDUCTASE CHAIN 4"/>
    <property type="match status" value="1"/>
</dbReference>
<evidence type="ECO:0000256" key="14">
    <source>
        <dbReference type="ARBA" id="ARBA00023128"/>
    </source>
</evidence>
<evidence type="ECO:0000256" key="17">
    <source>
        <dbReference type="RuleBase" id="RU003297"/>
    </source>
</evidence>
<dbReference type="GO" id="GO:0048039">
    <property type="term" value="F:ubiquinone binding"/>
    <property type="evidence" value="ECO:0007669"/>
    <property type="project" value="TreeGrafter"/>
</dbReference>
<evidence type="ECO:0000256" key="11">
    <source>
        <dbReference type="ARBA" id="ARBA00022989"/>
    </source>
</evidence>
<evidence type="ECO:0000256" key="10">
    <source>
        <dbReference type="ARBA" id="ARBA00022982"/>
    </source>
</evidence>
<evidence type="ECO:0000256" key="5">
    <source>
        <dbReference type="ARBA" id="ARBA00021006"/>
    </source>
</evidence>
<feature type="domain" description="NADH:ubiquinone oxidoreductase chain 4 N-terminal" evidence="19">
    <location>
        <begin position="1"/>
        <end position="100"/>
    </location>
</feature>
<evidence type="ECO:0000256" key="4">
    <source>
        <dbReference type="ARBA" id="ARBA00012944"/>
    </source>
</evidence>
<feature type="transmembrane region" description="Helical" evidence="17">
    <location>
        <begin position="7"/>
        <end position="35"/>
    </location>
</feature>
<evidence type="ECO:0000256" key="2">
    <source>
        <dbReference type="ARBA" id="ARBA00004225"/>
    </source>
</evidence>
<feature type="transmembrane region" description="Helical" evidence="17">
    <location>
        <begin position="417"/>
        <end position="440"/>
    </location>
</feature>
<feature type="transmembrane region" description="Helical" evidence="17">
    <location>
        <begin position="107"/>
        <end position="129"/>
    </location>
</feature>
<evidence type="ECO:0000256" key="12">
    <source>
        <dbReference type="ARBA" id="ARBA00023027"/>
    </source>
</evidence>
<keyword evidence="14 17" id="KW-0496">Mitochondrion</keyword>
<organism evidence="20">
    <name type="scientific">Aponsila sp. FS-2019</name>
    <dbReference type="NCBI Taxonomy" id="2575685"/>
    <lineage>
        <taxon>Eukaryota</taxon>
        <taxon>Metazoa</taxon>
        <taxon>Ecdysozoa</taxon>
        <taxon>Arthropoda</taxon>
        <taxon>Hexapoda</taxon>
        <taxon>Insecta</taxon>
        <taxon>Pterygota</taxon>
        <taxon>Neoptera</taxon>
        <taxon>Paraneoptera</taxon>
        <taxon>Hemiptera</taxon>
        <taxon>Heteroptera</taxon>
        <taxon>Panheteroptera</taxon>
        <taxon>Pentatomomorpha</taxon>
        <taxon>Pentatomoidea</taxon>
        <taxon>Plataspidae</taxon>
        <taxon>Aponsila</taxon>
    </lineage>
</organism>
<dbReference type="InterPro" id="IPR003918">
    <property type="entry name" value="NADH_UbQ_OxRdtase"/>
</dbReference>
<feature type="transmembrane region" description="Helical" evidence="17">
    <location>
        <begin position="179"/>
        <end position="199"/>
    </location>
</feature>
<dbReference type="GO" id="GO:0003954">
    <property type="term" value="F:NADH dehydrogenase activity"/>
    <property type="evidence" value="ECO:0007669"/>
    <property type="project" value="TreeGrafter"/>
</dbReference>
<feature type="transmembrane region" description="Helical" evidence="17">
    <location>
        <begin position="325"/>
        <end position="345"/>
    </location>
</feature>
<comment type="function">
    <text evidence="17">Core subunit of the mitochondrial membrane respiratory chain NADH dehydrogenase (Complex I) which catalyzes electron transfer from NADH through the respiratory chain, using ubiquinone as an electron acceptor. Essential for the catalytic activity and assembly of complex I.</text>
</comment>
<feature type="transmembrane region" description="Helical" evidence="17">
    <location>
        <begin position="41"/>
        <end position="71"/>
    </location>
</feature>
<comment type="catalytic activity">
    <reaction evidence="16 17">
        <text>a ubiquinone + NADH + 5 H(+)(in) = a ubiquinol + NAD(+) + 4 H(+)(out)</text>
        <dbReference type="Rhea" id="RHEA:29091"/>
        <dbReference type="Rhea" id="RHEA-COMP:9565"/>
        <dbReference type="Rhea" id="RHEA-COMP:9566"/>
        <dbReference type="ChEBI" id="CHEBI:15378"/>
        <dbReference type="ChEBI" id="CHEBI:16389"/>
        <dbReference type="ChEBI" id="CHEBI:17976"/>
        <dbReference type="ChEBI" id="CHEBI:57540"/>
        <dbReference type="ChEBI" id="CHEBI:57945"/>
        <dbReference type="EC" id="7.1.1.2"/>
    </reaction>
</comment>
<feature type="transmembrane region" description="Helical" evidence="17">
    <location>
        <begin position="136"/>
        <end position="159"/>
    </location>
</feature>
<dbReference type="EC" id="7.1.1.2" evidence="4 17"/>
<name>A0A4D6X0X7_9HEMI</name>
<evidence type="ECO:0000256" key="7">
    <source>
        <dbReference type="ARBA" id="ARBA00022660"/>
    </source>
</evidence>
<reference evidence="20" key="1">
    <citation type="journal article" date="2019" name="Syst. Entomol.">
        <title>Higher level phylogeny and evolutionary history of Pentatomomorpha (Hemiptera: Heteroptera) inferred from mitochondrial genome sequences.</title>
        <authorList>
            <person name="Liu Y."/>
            <person name="Li H."/>
            <person name="Song F."/>
            <person name="Zhao Y."/>
            <person name="Wilson J.J."/>
            <person name="Cai W."/>
        </authorList>
    </citation>
    <scope>NUCLEOTIDE SEQUENCE</scope>
</reference>
<dbReference type="InterPro" id="IPR000260">
    <property type="entry name" value="NADH4_N"/>
</dbReference>
<dbReference type="AlphaFoldDB" id="A0A4D6X0X7"/>
<keyword evidence="10 17" id="KW-0249">Electron transport</keyword>
<dbReference type="GO" id="GO:0031966">
    <property type="term" value="C:mitochondrial membrane"/>
    <property type="evidence" value="ECO:0007669"/>
    <property type="project" value="UniProtKB-SubCell"/>
</dbReference>
<keyword evidence="7 17" id="KW-0679">Respiratory chain</keyword>
<dbReference type="PANTHER" id="PTHR43507">
    <property type="entry name" value="NADH-UBIQUINONE OXIDOREDUCTASE CHAIN 4"/>
    <property type="match status" value="1"/>
</dbReference>
<keyword evidence="11 17" id="KW-1133">Transmembrane helix</keyword>
<dbReference type="InterPro" id="IPR001750">
    <property type="entry name" value="ND/Mrp_TM"/>
</dbReference>
<evidence type="ECO:0000256" key="9">
    <source>
        <dbReference type="ARBA" id="ARBA00022967"/>
    </source>
</evidence>
<comment type="function">
    <text evidence="1">Core subunit of the mitochondrial membrane respiratory chain NADH dehydrogenase (Complex I) that is believed to belong to the minimal assembly required for catalysis. Complex I functions in the transfer of electrons from NADH to the respiratory chain. The immediate electron acceptor for the enzyme is believed to be ubiquinone.</text>
</comment>
<feature type="domain" description="NADH:quinone oxidoreductase/Mrp antiporter transmembrane" evidence="18">
    <location>
        <begin position="104"/>
        <end position="384"/>
    </location>
</feature>
<evidence type="ECO:0000259" key="19">
    <source>
        <dbReference type="Pfam" id="PF01059"/>
    </source>
</evidence>
<evidence type="ECO:0000256" key="1">
    <source>
        <dbReference type="ARBA" id="ARBA00003257"/>
    </source>
</evidence>
<dbReference type="GO" id="GO:0042773">
    <property type="term" value="P:ATP synthesis coupled electron transport"/>
    <property type="evidence" value="ECO:0007669"/>
    <property type="project" value="InterPro"/>
</dbReference>
<evidence type="ECO:0000256" key="6">
    <source>
        <dbReference type="ARBA" id="ARBA00022448"/>
    </source>
</evidence>
<feature type="transmembrane region" description="Helical" evidence="17">
    <location>
        <begin position="83"/>
        <end position="101"/>
    </location>
</feature>
<proteinExistence type="inferred from homology"/>
<keyword evidence="15 17" id="KW-0472">Membrane</keyword>
<keyword evidence="13 17" id="KW-0830">Ubiquinone</keyword>
<dbReference type="GO" id="GO:0008137">
    <property type="term" value="F:NADH dehydrogenase (ubiquinone) activity"/>
    <property type="evidence" value="ECO:0007669"/>
    <property type="project" value="UniProtKB-UniRule"/>
</dbReference>
<evidence type="ECO:0000256" key="13">
    <source>
        <dbReference type="ARBA" id="ARBA00023075"/>
    </source>
</evidence>
<evidence type="ECO:0000256" key="16">
    <source>
        <dbReference type="ARBA" id="ARBA00049551"/>
    </source>
</evidence>
<feature type="transmembrane region" description="Helical" evidence="17">
    <location>
        <begin position="242"/>
        <end position="261"/>
    </location>
</feature>
<evidence type="ECO:0000313" key="20">
    <source>
        <dbReference type="EMBL" id="QCI09256.1"/>
    </source>
</evidence>
<keyword evidence="8 17" id="KW-0812">Transmembrane</keyword>
<dbReference type="PRINTS" id="PR01437">
    <property type="entry name" value="NUOXDRDTASE4"/>
</dbReference>
<dbReference type="Pfam" id="PF01059">
    <property type="entry name" value="Oxidored_q5_N"/>
    <property type="match status" value="1"/>
</dbReference>
<comment type="subcellular location">
    <subcellularLocation>
        <location evidence="2 17">Mitochondrion membrane</location>
        <topology evidence="2 17">Multi-pass membrane protein</topology>
    </subcellularLocation>
</comment>
<feature type="transmembrane region" description="Helical" evidence="17">
    <location>
        <begin position="211"/>
        <end position="230"/>
    </location>
</feature>
<evidence type="ECO:0000256" key="8">
    <source>
        <dbReference type="ARBA" id="ARBA00022692"/>
    </source>
</evidence>
<keyword evidence="6 17" id="KW-0813">Transport</keyword>
<evidence type="ECO:0000256" key="15">
    <source>
        <dbReference type="ARBA" id="ARBA00023136"/>
    </source>
</evidence>
<protein>
    <recommendedName>
        <fullName evidence="5 17">NADH-ubiquinone oxidoreductase chain 4</fullName>
        <ecNumber evidence="4 17">7.1.1.2</ecNumber>
    </recommendedName>
</protein>
<dbReference type="EMBL" id="MF497710">
    <property type="protein sequence ID" value="QCI09256.1"/>
    <property type="molecule type" value="Genomic_DNA"/>
</dbReference>
<comment type="similarity">
    <text evidence="3 17">Belongs to the complex I subunit 4 family.</text>
</comment>
<evidence type="ECO:0000259" key="18">
    <source>
        <dbReference type="Pfam" id="PF00361"/>
    </source>
</evidence>
<feature type="transmembrane region" description="Helical" evidence="17">
    <location>
        <begin position="292"/>
        <end position="313"/>
    </location>
</feature>
<dbReference type="GO" id="GO:0015990">
    <property type="term" value="P:electron transport coupled proton transport"/>
    <property type="evidence" value="ECO:0007669"/>
    <property type="project" value="TreeGrafter"/>
</dbReference>
<gene>
    <name evidence="20" type="primary">ND4</name>
</gene>